<dbReference type="OrthoDB" id="7632091at2"/>
<evidence type="ECO:0000256" key="1">
    <source>
        <dbReference type="SAM" id="SignalP"/>
    </source>
</evidence>
<comment type="caution">
    <text evidence="2">The sequence shown here is derived from an EMBL/GenBank/DDBJ whole genome shotgun (WGS) entry which is preliminary data.</text>
</comment>
<reference evidence="2 3" key="1">
    <citation type="journal article" date="2017" name="Int. J. Syst. Evol. Microbiol.">
        <title>Marinicauda algicola sp. nov., isolated from a marine red alga Rhodosorus marinus.</title>
        <authorList>
            <person name="Jeong S.E."/>
            <person name="Jeon S.H."/>
            <person name="Chun B.H."/>
            <person name="Kim D.W."/>
            <person name="Jeon C.O."/>
        </authorList>
    </citation>
    <scope>NUCLEOTIDE SEQUENCE [LARGE SCALE GENOMIC DNA]</scope>
    <source>
        <strain evidence="2 3">JCM 31718</strain>
    </source>
</reference>
<dbReference type="EMBL" id="SRXW01000003">
    <property type="protein sequence ID" value="TGY88238.1"/>
    <property type="molecule type" value="Genomic_DNA"/>
</dbReference>
<name>A0A4S2GZ29_9PROT</name>
<dbReference type="NCBIfam" id="NF037934">
    <property type="entry name" value="holdfast_HfaA"/>
    <property type="match status" value="1"/>
</dbReference>
<keyword evidence="1" id="KW-0732">Signal</keyword>
<dbReference type="InterPro" id="IPR049851">
    <property type="entry name" value="Holdfast_HfaA"/>
</dbReference>
<feature type="chain" id="PRO_5020818602" description="Holdfast attachment protein HfaA" evidence="1">
    <location>
        <begin position="23"/>
        <end position="147"/>
    </location>
</feature>
<evidence type="ECO:0000313" key="3">
    <source>
        <dbReference type="Proteomes" id="UP000308054"/>
    </source>
</evidence>
<gene>
    <name evidence="2" type="ORF">E5163_10425</name>
</gene>
<organism evidence="2 3">
    <name type="scientific">Marinicauda algicola</name>
    <dbReference type="NCBI Taxonomy" id="2029849"/>
    <lineage>
        <taxon>Bacteria</taxon>
        <taxon>Pseudomonadati</taxon>
        <taxon>Pseudomonadota</taxon>
        <taxon>Alphaproteobacteria</taxon>
        <taxon>Maricaulales</taxon>
        <taxon>Maricaulaceae</taxon>
        <taxon>Marinicauda</taxon>
    </lineage>
</organism>
<keyword evidence="3" id="KW-1185">Reference proteome</keyword>
<dbReference type="Proteomes" id="UP000308054">
    <property type="component" value="Unassembled WGS sequence"/>
</dbReference>
<protein>
    <recommendedName>
        <fullName evidence="4">Holdfast attachment protein HfaA</fullName>
    </recommendedName>
</protein>
<sequence length="147" mass="14408">MRGLTLLSLTAMLALAGAPALAQSSSGAEFSRPYGTAIGSETRPYDGARGPQGNRVVINGIIQTGVGVSAQASAVGSVMGSVTGGVGGQGGPFAQSNATAIGNQLNVVVSGRYNTVVVNSTQINNGDVTAEAGAVAAGETDSESDHD</sequence>
<dbReference type="RefSeq" id="WP_135996083.1">
    <property type="nucleotide sequence ID" value="NZ_CP071057.1"/>
</dbReference>
<accession>A0A4S2GZ29</accession>
<proteinExistence type="predicted"/>
<evidence type="ECO:0008006" key="4">
    <source>
        <dbReference type="Google" id="ProtNLM"/>
    </source>
</evidence>
<feature type="signal peptide" evidence="1">
    <location>
        <begin position="1"/>
        <end position="22"/>
    </location>
</feature>
<evidence type="ECO:0000313" key="2">
    <source>
        <dbReference type="EMBL" id="TGY88238.1"/>
    </source>
</evidence>
<dbReference type="AlphaFoldDB" id="A0A4S2GZ29"/>